<dbReference type="EMBL" id="BQNL01000001">
    <property type="protein sequence ID" value="GKH14185.1"/>
    <property type="molecule type" value="Genomic_DNA"/>
</dbReference>
<dbReference type="AlphaFoldDB" id="A0AA37JUP0"/>
<proteinExistence type="predicted"/>
<evidence type="ECO:0000313" key="1">
    <source>
        <dbReference type="EMBL" id="GKH14185.1"/>
    </source>
</evidence>
<protein>
    <submittedName>
        <fullName evidence="1">Uncharacterized protein</fullName>
    </submittedName>
</protein>
<sequence length="51" mass="5897">MVNAKAFPLNAKNTNEFLPIFSRKLKGNKLEIMYIVNIPKRDNMMKKAGEE</sequence>
<evidence type="ECO:0000313" key="2">
    <source>
        <dbReference type="Proteomes" id="UP001055048"/>
    </source>
</evidence>
<comment type="caution">
    <text evidence="1">The sequence shown here is derived from an EMBL/GenBank/DDBJ whole genome shotgun (WGS) entry which is preliminary data.</text>
</comment>
<accession>A0AA37JUP0</accession>
<name>A0AA37JUP0_BACUN</name>
<reference evidence="1" key="1">
    <citation type="submission" date="2022-01" db="EMBL/GenBank/DDBJ databases">
        <title>Novel bile acid biosynthetic pathways are enriched in the microbiome of centenarians.</title>
        <authorList>
            <person name="Sato Y."/>
            <person name="Atarashi K."/>
            <person name="Plichta R.D."/>
            <person name="Arai Y."/>
            <person name="Sasajima S."/>
            <person name="Kearney M.S."/>
            <person name="Suda W."/>
            <person name="Takeshita K."/>
            <person name="Sasaki T."/>
            <person name="Okamoto S."/>
            <person name="Skelly N.A."/>
            <person name="Okamura Y."/>
            <person name="Vlamakis H."/>
            <person name="Li Y."/>
            <person name="Tanoue T."/>
            <person name="Takei H."/>
            <person name="Nittono H."/>
            <person name="Narushima S."/>
            <person name="Irie J."/>
            <person name="Itoh H."/>
            <person name="Moriya K."/>
            <person name="Sugiura Y."/>
            <person name="Suematsu M."/>
            <person name="Moritoki N."/>
            <person name="Shibata S."/>
            <person name="Littman R.D."/>
            <person name="Fischbach A.M."/>
            <person name="Uwamino Y."/>
            <person name="Inoue T."/>
            <person name="Honda A."/>
            <person name="Hattori M."/>
            <person name="Murai T."/>
            <person name="Xavier J.R."/>
            <person name="Hirose N."/>
            <person name="Honda K."/>
        </authorList>
    </citation>
    <scope>NUCLEOTIDE SEQUENCE</scope>
    <source>
        <strain evidence="1">CE91-St12</strain>
    </source>
</reference>
<dbReference type="Proteomes" id="UP001055048">
    <property type="component" value="Unassembled WGS sequence"/>
</dbReference>
<organism evidence="1 2">
    <name type="scientific">Bacteroides uniformis</name>
    <dbReference type="NCBI Taxonomy" id="820"/>
    <lineage>
        <taxon>Bacteria</taxon>
        <taxon>Pseudomonadati</taxon>
        <taxon>Bacteroidota</taxon>
        <taxon>Bacteroidia</taxon>
        <taxon>Bacteroidales</taxon>
        <taxon>Bacteroidaceae</taxon>
        <taxon>Bacteroides</taxon>
    </lineage>
</organism>
<gene>
    <name evidence="1" type="ORF">CE91St12_23950</name>
</gene>